<keyword evidence="1" id="KW-0732">Signal</keyword>
<protein>
    <recommendedName>
        <fullName evidence="4">DUF1795 domain-containing protein</fullName>
    </recommendedName>
</protein>
<accession>A0A4Z0Q9W8</accession>
<organism evidence="2 3">
    <name type="scientific">Hymenobacter aquaticus</name>
    <dbReference type="NCBI Taxonomy" id="1867101"/>
    <lineage>
        <taxon>Bacteria</taxon>
        <taxon>Pseudomonadati</taxon>
        <taxon>Bacteroidota</taxon>
        <taxon>Cytophagia</taxon>
        <taxon>Cytophagales</taxon>
        <taxon>Hymenobacteraceae</taxon>
        <taxon>Hymenobacter</taxon>
    </lineage>
</organism>
<dbReference type="EMBL" id="SRLC01000001">
    <property type="protein sequence ID" value="TGE25933.1"/>
    <property type="molecule type" value="Genomic_DNA"/>
</dbReference>
<evidence type="ECO:0000313" key="2">
    <source>
        <dbReference type="EMBL" id="TGE25933.1"/>
    </source>
</evidence>
<name>A0A4Z0Q9W8_9BACT</name>
<proteinExistence type="predicted"/>
<gene>
    <name evidence="2" type="ORF">E5K00_12300</name>
</gene>
<evidence type="ECO:0000313" key="3">
    <source>
        <dbReference type="Proteomes" id="UP000297549"/>
    </source>
</evidence>
<dbReference type="RefSeq" id="WP_135463510.1">
    <property type="nucleotide sequence ID" value="NZ_SRLC01000001.1"/>
</dbReference>
<dbReference type="OrthoDB" id="882565at2"/>
<comment type="caution">
    <text evidence="2">The sequence shown here is derived from an EMBL/GenBank/DDBJ whole genome shotgun (WGS) entry which is preliminary data.</text>
</comment>
<reference evidence="2 3" key="1">
    <citation type="submission" date="2019-04" db="EMBL/GenBank/DDBJ databases">
        <authorList>
            <person name="Feng G."/>
            <person name="Zhang J."/>
            <person name="Zhu H."/>
        </authorList>
    </citation>
    <scope>NUCLEOTIDE SEQUENCE [LARGE SCALE GENOMIC DNA]</scope>
    <source>
        <strain evidence="2 3">JCM 31653</strain>
    </source>
</reference>
<feature type="signal peptide" evidence="1">
    <location>
        <begin position="1"/>
        <end position="21"/>
    </location>
</feature>
<evidence type="ECO:0008006" key="4">
    <source>
        <dbReference type="Google" id="ProtNLM"/>
    </source>
</evidence>
<keyword evidence="3" id="KW-1185">Reference proteome</keyword>
<evidence type="ECO:0000256" key="1">
    <source>
        <dbReference type="SAM" id="SignalP"/>
    </source>
</evidence>
<sequence>MFRPLGWLVLLLLLLPHLGHAQWAVTNWVSTRVDDHLVVELPYVTEVELDKKEPGTRIFSTETESIVLVVGSVDLRYSPKYFPDGTVTVASLNKYFNRILRAQVKGLKHMQATLVSQANVVFAGSPARAVRFRFTDDVRDQPAYLDFIYLWRGDHIYMLATSYRLPETADTIADRKRFLKSVVFGDEQPTREF</sequence>
<dbReference type="Proteomes" id="UP000297549">
    <property type="component" value="Unassembled WGS sequence"/>
</dbReference>
<dbReference type="AlphaFoldDB" id="A0A4Z0Q9W8"/>
<feature type="chain" id="PRO_5021234694" description="DUF1795 domain-containing protein" evidence="1">
    <location>
        <begin position="22"/>
        <end position="193"/>
    </location>
</feature>